<dbReference type="InterPro" id="IPR052895">
    <property type="entry name" value="HetReg/Transcr_Mod"/>
</dbReference>
<comment type="caution">
    <text evidence="2">The sequence shown here is derived from an EMBL/GenBank/DDBJ whole genome shotgun (WGS) entry which is preliminary data.</text>
</comment>
<organism evidence="2 3">
    <name type="scientific">Cercophora newfieldiana</name>
    <dbReference type="NCBI Taxonomy" id="92897"/>
    <lineage>
        <taxon>Eukaryota</taxon>
        <taxon>Fungi</taxon>
        <taxon>Dikarya</taxon>
        <taxon>Ascomycota</taxon>
        <taxon>Pezizomycotina</taxon>
        <taxon>Sordariomycetes</taxon>
        <taxon>Sordariomycetidae</taxon>
        <taxon>Sordariales</taxon>
        <taxon>Lasiosphaeriaceae</taxon>
        <taxon>Cercophora</taxon>
    </lineage>
</organism>
<gene>
    <name evidence="2" type="ORF">B0T16DRAFT_298898</name>
</gene>
<sequence length="95" mass="10954">KYEALSYTWGSPVHKCPITINNRPCLIWGNLYTALLALRYEDKPRHLWIDAICINQDDIAEKNLHIPQMHLVYQRAASVTVWLGPPFEDSDVAFS</sequence>
<dbReference type="PANTHER" id="PTHR24148">
    <property type="entry name" value="ANKYRIN REPEAT DOMAIN-CONTAINING PROTEIN 39 HOMOLOG-RELATED"/>
    <property type="match status" value="1"/>
</dbReference>
<name>A0AA40CJF1_9PEZI</name>
<dbReference type="Pfam" id="PF06985">
    <property type="entry name" value="HET"/>
    <property type="match status" value="1"/>
</dbReference>
<feature type="domain" description="Heterokaryon incompatibility" evidence="1">
    <location>
        <begin position="2"/>
        <end position="90"/>
    </location>
</feature>
<dbReference type="EMBL" id="JAULSV010000006">
    <property type="protein sequence ID" value="KAK0640610.1"/>
    <property type="molecule type" value="Genomic_DNA"/>
</dbReference>
<dbReference type="InterPro" id="IPR010730">
    <property type="entry name" value="HET"/>
</dbReference>
<keyword evidence="3" id="KW-1185">Reference proteome</keyword>
<accession>A0AA40CJF1</accession>
<feature type="non-terminal residue" evidence="2">
    <location>
        <position position="1"/>
    </location>
</feature>
<protein>
    <submittedName>
        <fullName evidence="2">Heterokaryon incompatibility</fullName>
    </submittedName>
</protein>
<reference evidence="2" key="1">
    <citation type="submission" date="2023-06" db="EMBL/GenBank/DDBJ databases">
        <title>Genome-scale phylogeny and comparative genomics of the fungal order Sordariales.</title>
        <authorList>
            <consortium name="Lawrence Berkeley National Laboratory"/>
            <person name="Hensen N."/>
            <person name="Bonometti L."/>
            <person name="Westerberg I."/>
            <person name="Brannstrom I.O."/>
            <person name="Guillou S."/>
            <person name="Cros-Aarteil S."/>
            <person name="Calhoun S."/>
            <person name="Haridas S."/>
            <person name="Kuo A."/>
            <person name="Mondo S."/>
            <person name="Pangilinan J."/>
            <person name="Riley R."/>
            <person name="Labutti K."/>
            <person name="Andreopoulos B."/>
            <person name="Lipzen A."/>
            <person name="Chen C."/>
            <person name="Yanf M."/>
            <person name="Daum C."/>
            <person name="Ng V."/>
            <person name="Clum A."/>
            <person name="Steindorff A."/>
            <person name="Ohm R."/>
            <person name="Martin F."/>
            <person name="Silar P."/>
            <person name="Natvig D."/>
            <person name="Lalanne C."/>
            <person name="Gautier V."/>
            <person name="Ament-Velasquez S.L."/>
            <person name="Kruys A."/>
            <person name="Hutchinson M.I."/>
            <person name="Powell A.J."/>
            <person name="Barry K."/>
            <person name="Miller A.N."/>
            <person name="Grigoriev I.V."/>
            <person name="Debuchy R."/>
            <person name="Gladieux P."/>
            <person name="Thoren M.H."/>
            <person name="Johannesson H."/>
        </authorList>
    </citation>
    <scope>NUCLEOTIDE SEQUENCE</scope>
    <source>
        <strain evidence="2">SMH2532-1</strain>
    </source>
</reference>
<proteinExistence type="predicted"/>
<dbReference type="AlphaFoldDB" id="A0AA40CJF1"/>
<feature type="non-terminal residue" evidence="2">
    <location>
        <position position="95"/>
    </location>
</feature>
<evidence type="ECO:0000259" key="1">
    <source>
        <dbReference type="Pfam" id="PF06985"/>
    </source>
</evidence>
<evidence type="ECO:0000313" key="2">
    <source>
        <dbReference type="EMBL" id="KAK0640610.1"/>
    </source>
</evidence>
<evidence type="ECO:0000313" key="3">
    <source>
        <dbReference type="Proteomes" id="UP001174936"/>
    </source>
</evidence>
<dbReference type="Proteomes" id="UP001174936">
    <property type="component" value="Unassembled WGS sequence"/>
</dbReference>
<dbReference type="PANTHER" id="PTHR24148:SF73">
    <property type="entry name" value="HET DOMAIN PROTEIN (AFU_ORTHOLOGUE AFUA_8G01020)"/>
    <property type="match status" value="1"/>
</dbReference>